<evidence type="ECO:0000256" key="1">
    <source>
        <dbReference type="ARBA" id="ARBA00004429"/>
    </source>
</evidence>
<feature type="transmembrane region" description="Helical" evidence="9">
    <location>
        <begin position="248"/>
        <end position="271"/>
    </location>
</feature>
<name>A0A518H5Q0_9BACT</name>
<sequence>MSTNASRPLAETVIEPRTGWRLVDLSELRDYGDLLWFLVYRNLKGRYVQSSLGLGWVVIQPVVTLMIFTLVFGRVVKIQPPGGTPFSVFVFIGLVSWQFFSGAMTSAGASIHGESSVVSKVYFPRLILPLSVVLSRLVDLMVSLVLLLVLMALNGLVPPPRALLIVPMLVILVTCLALGMGLWLSALAVQYRDVAYSMGFMAQIWMYLSPIFYSPEMIPERFRLIFGLNPMVGIITGLRSGLVDYPPFPWALVAQSVAITAVVLVSGALYFRRSERLFADVV</sequence>
<dbReference type="OrthoDB" id="9786910at2"/>
<keyword evidence="8 9" id="KW-0472">Membrane</keyword>
<dbReference type="EMBL" id="CP036426">
    <property type="protein sequence ID" value="QDV36166.1"/>
    <property type="molecule type" value="Genomic_DNA"/>
</dbReference>
<dbReference type="InterPro" id="IPR013525">
    <property type="entry name" value="ABC2_TM"/>
</dbReference>
<comment type="similarity">
    <text evidence="2 9">Belongs to the ABC-2 integral membrane protein family.</text>
</comment>
<proteinExistence type="inferred from homology"/>
<evidence type="ECO:0000256" key="4">
    <source>
        <dbReference type="ARBA" id="ARBA00022475"/>
    </source>
</evidence>
<dbReference type="GO" id="GO:0015920">
    <property type="term" value="P:lipopolysaccharide transport"/>
    <property type="evidence" value="ECO:0007669"/>
    <property type="project" value="TreeGrafter"/>
</dbReference>
<evidence type="ECO:0000256" key="5">
    <source>
        <dbReference type="ARBA" id="ARBA00022519"/>
    </source>
</evidence>
<feature type="transmembrane region" description="Helical" evidence="9">
    <location>
        <begin position="194"/>
        <end position="212"/>
    </location>
</feature>
<evidence type="ECO:0000256" key="7">
    <source>
        <dbReference type="ARBA" id="ARBA00022989"/>
    </source>
</evidence>
<comment type="subcellular location">
    <subcellularLocation>
        <location evidence="1">Cell inner membrane</location>
        <topology evidence="1">Multi-pass membrane protein</topology>
    </subcellularLocation>
    <subcellularLocation>
        <location evidence="9">Cell membrane</location>
        <topology evidence="9">Multi-pass membrane protein</topology>
    </subcellularLocation>
</comment>
<keyword evidence="4 9" id="KW-1003">Cell membrane</keyword>
<feature type="transmembrane region" description="Helical" evidence="9">
    <location>
        <begin position="127"/>
        <end position="150"/>
    </location>
</feature>
<dbReference type="GO" id="GO:0005886">
    <property type="term" value="C:plasma membrane"/>
    <property type="evidence" value="ECO:0007669"/>
    <property type="project" value="UniProtKB-SubCell"/>
</dbReference>
<evidence type="ECO:0000256" key="8">
    <source>
        <dbReference type="ARBA" id="ARBA00023136"/>
    </source>
</evidence>
<keyword evidence="12" id="KW-1185">Reference proteome</keyword>
<dbReference type="RefSeq" id="WP_145272261.1">
    <property type="nucleotide sequence ID" value="NZ_CP036426.1"/>
</dbReference>
<evidence type="ECO:0000256" key="9">
    <source>
        <dbReference type="RuleBase" id="RU361157"/>
    </source>
</evidence>
<keyword evidence="6 9" id="KW-0812">Transmembrane</keyword>
<keyword evidence="7 9" id="KW-1133">Transmembrane helix</keyword>
<dbReference type="GO" id="GO:0140359">
    <property type="term" value="F:ABC-type transporter activity"/>
    <property type="evidence" value="ECO:0007669"/>
    <property type="project" value="InterPro"/>
</dbReference>
<gene>
    <name evidence="11" type="primary">tagG_2</name>
    <name evidence="11" type="ORF">ElP_40810</name>
</gene>
<evidence type="ECO:0000256" key="6">
    <source>
        <dbReference type="ARBA" id="ARBA00022692"/>
    </source>
</evidence>
<evidence type="ECO:0000256" key="2">
    <source>
        <dbReference type="ARBA" id="ARBA00007783"/>
    </source>
</evidence>
<evidence type="ECO:0000313" key="11">
    <source>
        <dbReference type="EMBL" id="QDV36166.1"/>
    </source>
</evidence>
<dbReference type="AlphaFoldDB" id="A0A518H5Q0"/>
<reference evidence="11 12" key="1">
    <citation type="submission" date="2019-02" db="EMBL/GenBank/DDBJ databases">
        <title>Deep-cultivation of Planctomycetes and their phenomic and genomic characterization uncovers novel biology.</title>
        <authorList>
            <person name="Wiegand S."/>
            <person name="Jogler M."/>
            <person name="Boedeker C."/>
            <person name="Pinto D."/>
            <person name="Vollmers J."/>
            <person name="Rivas-Marin E."/>
            <person name="Kohn T."/>
            <person name="Peeters S.H."/>
            <person name="Heuer A."/>
            <person name="Rast P."/>
            <person name="Oberbeckmann S."/>
            <person name="Bunk B."/>
            <person name="Jeske O."/>
            <person name="Meyerdierks A."/>
            <person name="Storesund J.E."/>
            <person name="Kallscheuer N."/>
            <person name="Luecker S."/>
            <person name="Lage O.M."/>
            <person name="Pohl T."/>
            <person name="Merkel B.J."/>
            <person name="Hornburger P."/>
            <person name="Mueller R.-W."/>
            <person name="Bruemmer F."/>
            <person name="Labrenz M."/>
            <person name="Spormann A.M."/>
            <person name="Op den Camp H."/>
            <person name="Overmann J."/>
            <person name="Amann R."/>
            <person name="Jetten M.S.M."/>
            <person name="Mascher T."/>
            <person name="Medema M.H."/>
            <person name="Devos D.P."/>
            <person name="Kaster A.-K."/>
            <person name="Ovreas L."/>
            <person name="Rohde M."/>
            <person name="Galperin M.Y."/>
            <person name="Jogler C."/>
        </authorList>
    </citation>
    <scope>NUCLEOTIDE SEQUENCE [LARGE SCALE GENOMIC DNA]</scope>
    <source>
        <strain evidence="11 12">ElP</strain>
    </source>
</reference>
<evidence type="ECO:0000256" key="3">
    <source>
        <dbReference type="ARBA" id="ARBA00022448"/>
    </source>
</evidence>
<dbReference type="Pfam" id="PF01061">
    <property type="entry name" value="ABC2_membrane"/>
    <property type="match status" value="1"/>
</dbReference>
<dbReference type="Proteomes" id="UP000317835">
    <property type="component" value="Chromosome"/>
</dbReference>
<feature type="transmembrane region" description="Helical" evidence="9">
    <location>
        <begin position="162"/>
        <end position="188"/>
    </location>
</feature>
<evidence type="ECO:0000313" key="12">
    <source>
        <dbReference type="Proteomes" id="UP000317835"/>
    </source>
</evidence>
<organism evidence="11 12">
    <name type="scientific">Tautonia plasticadhaerens</name>
    <dbReference type="NCBI Taxonomy" id="2527974"/>
    <lineage>
        <taxon>Bacteria</taxon>
        <taxon>Pseudomonadati</taxon>
        <taxon>Planctomycetota</taxon>
        <taxon>Planctomycetia</taxon>
        <taxon>Isosphaerales</taxon>
        <taxon>Isosphaeraceae</taxon>
        <taxon>Tautonia</taxon>
    </lineage>
</organism>
<feature type="transmembrane region" description="Helical" evidence="9">
    <location>
        <begin position="88"/>
        <end position="107"/>
    </location>
</feature>
<dbReference type="PROSITE" id="PS51012">
    <property type="entry name" value="ABC_TM2"/>
    <property type="match status" value="1"/>
</dbReference>
<keyword evidence="3 9" id="KW-0813">Transport</keyword>
<protein>
    <recommendedName>
        <fullName evidence="9">Transport permease protein</fullName>
    </recommendedName>
</protein>
<evidence type="ECO:0000259" key="10">
    <source>
        <dbReference type="PROSITE" id="PS51012"/>
    </source>
</evidence>
<feature type="transmembrane region" description="Helical" evidence="9">
    <location>
        <begin position="224"/>
        <end position="242"/>
    </location>
</feature>
<dbReference type="InterPro" id="IPR047817">
    <property type="entry name" value="ABC2_TM_bact-type"/>
</dbReference>
<feature type="domain" description="ABC transmembrane type-2" evidence="10">
    <location>
        <begin position="52"/>
        <end position="274"/>
    </location>
</feature>
<dbReference type="PANTHER" id="PTHR30413:SF8">
    <property type="entry name" value="TRANSPORT PERMEASE PROTEIN"/>
    <property type="match status" value="1"/>
</dbReference>
<accession>A0A518H5Q0</accession>
<keyword evidence="5" id="KW-0997">Cell inner membrane</keyword>
<feature type="transmembrane region" description="Helical" evidence="9">
    <location>
        <begin position="53"/>
        <end position="76"/>
    </location>
</feature>
<dbReference type="KEGG" id="tpla:ElP_40810"/>
<dbReference type="PANTHER" id="PTHR30413">
    <property type="entry name" value="INNER MEMBRANE TRANSPORT PERMEASE"/>
    <property type="match status" value="1"/>
</dbReference>